<protein>
    <recommendedName>
        <fullName evidence="4">DoxX family protein</fullName>
    </recommendedName>
</protein>
<name>A0A2H0RL13_9BACT</name>
<keyword evidence="1" id="KW-0812">Transmembrane</keyword>
<reference evidence="2 3" key="1">
    <citation type="submission" date="2017-09" db="EMBL/GenBank/DDBJ databases">
        <title>Depth-based differentiation of microbial function through sediment-hosted aquifers and enrichment of novel symbionts in the deep terrestrial subsurface.</title>
        <authorList>
            <person name="Probst A.J."/>
            <person name="Ladd B."/>
            <person name="Jarett J.K."/>
            <person name="Geller-Mcgrath D.E."/>
            <person name="Sieber C.M."/>
            <person name="Emerson J.B."/>
            <person name="Anantharaman K."/>
            <person name="Thomas B.C."/>
            <person name="Malmstrom R."/>
            <person name="Stieglmeier M."/>
            <person name="Klingl A."/>
            <person name="Woyke T."/>
            <person name="Ryan C.M."/>
            <person name="Banfield J.F."/>
        </authorList>
    </citation>
    <scope>NUCLEOTIDE SEQUENCE [LARGE SCALE GENOMIC DNA]</scope>
    <source>
        <strain evidence="2">CG10_big_fil_rev_8_21_14_0_10_45_14</strain>
    </source>
</reference>
<proteinExistence type="predicted"/>
<feature type="transmembrane region" description="Helical" evidence="1">
    <location>
        <begin position="21"/>
        <end position="41"/>
    </location>
</feature>
<evidence type="ECO:0000313" key="2">
    <source>
        <dbReference type="EMBL" id="PIR47116.1"/>
    </source>
</evidence>
<accession>A0A2H0RL13</accession>
<dbReference type="Proteomes" id="UP000230833">
    <property type="component" value="Unassembled WGS sequence"/>
</dbReference>
<organism evidence="2 3">
    <name type="scientific">Candidatus Vogelbacteria bacterium CG10_big_fil_rev_8_21_14_0_10_45_14</name>
    <dbReference type="NCBI Taxonomy" id="1975042"/>
    <lineage>
        <taxon>Bacteria</taxon>
        <taxon>Candidatus Vogeliibacteriota</taxon>
    </lineage>
</organism>
<evidence type="ECO:0008006" key="4">
    <source>
        <dbReference type="Google" id="ProtNLM"/>
    </source>
</evidence>
<keyword evidence="1" id="KW-0472">Membrane</keyword>
<dbReference type="AlphaFoldDB" id="A0A2H0RL13"/>
<feature type="transmembrane region" description="Helical" evidence="1">
    <location>
        <begin position="129"/>
        <end position="147"/>
    </location>
</feature>
<evidence type="ECO:0000313" key="3">
    <source>
        <dbReference type="Proteomes" id="UP000230833"/>
    </source>
</evidence>
<evidence type="ECO:0000256" key="1">
    <source>
        <dbReference type="SAM" id="Phobius"/>
    </source>
</evidence>
<feature type="transmembrane region" description="Helical" evidence="1">
    <location>
        <begin position="61"/>
        <end position="83"/>
    </location>
</feature>
<comment type="caution">
    <text evidence="2">The sequence shown here is derived from an EMBL/GenBank/DDBJ whole genome shotgun (WGS) entry which is preliminary data.</text>
</comment>
<feature type="transmembrane region" description="Helical" evidence="1">
    <location>
        <begin position="90"/>
        <end position="109"/>
    </location>
</feature>
<gene>
    <name evidence="2" type="ORF">COV07_00365</name>
</gene>
<keyword evidence="1" id="KW-1133">Transmembrane helix</keyword>
<sequence length="160" mass="18255">MMRIKTGRYFRMLDKYLIREMHLWAPDILRVALGVVFFWFGLLKLFGISPALVVVASTYTFMPIVPFMLFLGLWEVLIGFGLLSSRFLRATVILLWLQMMGTLFSLFLAPDLFFVSGNFFALTIEGEFVIKNIVLLSASLVVGGYEITNCACRYRQVGKS</sequence>
<dbReference type="EMBL" id="PCYL01000005">
    <property type="protein sequence ID" value="PIR47116.1"/>
    <property type="molecule type" value="Genomic_DNA"/>
</dbReference>